<dbReference type="GO" id="GO:0016020">
    <property type="term" value="C:membrane"/>
    <property type="evidence" value="ECO:0007669"/>
    <property type="project" value="InterPro"/>
</dbReference>
<comment type="subunit">
    <text evidence="8">Forms a complex with the monomeric form of beta-tryptase.</text>
</comment>
<dbReference type="FunFam" id="3.30.497.10:FF:000001">
    <property type="entry name" value="Serine protease inhibitor"/>
    <property type="match status" value="1"/>
</dbReference>
<organism evidence="14 15">
    <name type="scientific">Tachysurus vachellii</name>
    <name type="common">Darkbarbel catfish</name>
    <name type="synonym">Pelteobagrus vachellii</name>
    <dbReference type="NCBI Taxonomy" id="175792"/>
    <lineage>
        <taxon>Eukaryota</taxon>
        <taxon>Metazoa</taxon>
        <taxon>Chordata</taxon>
        <taxon>Craniata</taxon>
        <taxon>Vertebrata</taxon>
        <taxon>Euteleostomi</taxon>
        <taxon>Actinopterygii</taxon>
        <taxon>Neopterygii</taxon>
        <taxon>Teleostei</taxon>
        <taxon>Ostariophysi</taxon>
        <taxon>Siluriformes</taxon>
        <taxon>Bagridae</taxon>
        <taxon>Tachysurus</taxon>
    </lineage>
</organism>
<dbReference type="Gene3D" id="2.30.39.10">
    <property type="entry name" value="Alpha-1-antitrypsin, domain 1"/>
    <property type="match status" value="1"/>
</dbReference>
<comment type="subcellular location">
    <subcellularLocation>
        <location evidence="1">Cytoplasm</location>
    </subcellularLocation>
</comment>
<evidence type="ECO:0000256" key="8">
    <source>
        <dbReference type="ARBA" id="ARBA00038828"/>
    </source>
</evidence>
<evidence type="ECO:0000256" key="4">
    <source>
        <dbReference type="ARBA" id="ARBA00022690"/>
    </source>
</evidence>
<dbReference type="SMART" id="SM00503">
    <property type="entry name" value="SynN"/>
    <property type="match status" value="1"/>
</dbReference>
<evidence type="ECO:0000259" key="13">
    <source>
        <dbReference type="PROSITE" id="PS50192"/>
    </source>
</evidence>
<dbReference type="InterPro" id="IPR042185">
    <property type="entry name" value="Serpin_sf_2"/>
</dbReference>
<dbReference type="InterPro" id="IPR010989">
    <property type="entry name" value="SNARE"/>
</dbReference>
<dbReference type="GO" id="GO:0016192">
    <property type="term" value="P:vesicle-mediated transport"/>
    <property type="evidence" value="ECO:0007669"/>
    <property type="project" value="InterPro"/>
</dbReference>
<keyword evidence="15" id="KW-1185">Reference proteome</keyword>
<dbReference type="CDD" id="cd00179">
    <property type="entry name" value="SynN"/>
    <property type="match status" value="1"/>
</dbReference>
<dbReference type="SMART" id="SM00397">
    <property type="entry name" value="t_SNARE"/>
    <property type="match status" value="1"/>
</dbReference>
<evidence type="ECO:0000256" key="6">
    <source>
        <dbReference type="ARBA" id="ARBA00022990"/>
    </source>
</evidence>
<evidence type="ECO:0000256" key="9">
    <source>
        <dbReference type="ARBA" id="ARBA00039202"/>
    </source>
</evidence>
<evidence type="ECO:0000256" key="3">
    <source>
        <dbReference type="ARBA" id="ARBA00022490"/>
    </source>
</evidence>
<evidence type="ECO:0000313" key="15">
    <source>
        <dbReference type="Proteomes" id="UP001187315"/>
    </source>
</evidence>
<dbReference type="InterPro" id="IPR023795">
    <property type="entry name" value="Serpin_CS"/>
</dbReference>
<dbReference type="GO" id="GO:0005737">
    <property type="term" value="C:cytoplasm"/>
    <property type="evidence" value="ECO:0007669"/>
    <property type="project" value="UniProtKB-SubCell"/>
</dbReference>
<dbReference type="SUPFAM" id="SSF47661">
    <property type="entry name" value="t-snare proteins"/>
    <property type="match status" value="1"/>
</dbReference>
<proteinExistence type="inferred from homology"/>
<keyword evidence="5" id="KW-0722">Serine protease inhibitor</keyword>
<dbReference type="SMART" id="SM00093">
    <property type="entry name" value="SERPIN"/>
    <property type="match status" value="1"/>
</dbReference>
<evidence type="ECO:0000256" key="7">
    <source>
        <dbReference type="ARBA" id="ARBA00023054"/>
    </source>
</evidence>
<dbReference type="GO" id="GO:0005615">
    <property type="term" value="C:extracellular space"/>
    <property type="evidence" value="ECO:0007669"/>
    <property type="project" value="InterPro"/>
</dbReference>
<dbReference type="Pfam" id="PF00079">
    <property type="entry name" value="Serpin"/>
    <property type="match status" value="1"/>
</dbReference>
<evidence type="ECO:0000256" key="11">
    <source>
        <dbReference type="ARBA" id="ARBA00079383"/>
    </source>
</evidence>
<gene>
    <name evidence="14" type="ORF">Q7C36_003268</name>
</gene>
<dbReference type="GO" id="GO:0004867">
    <property type="term" value="F:serine-type endopeptidase inhibitor activity"/>
    <property type="evidence" value="ECO:0007669"/>
    <property type="project" value="UniProtKB-KW"/>
</dbReference>
<dbReference type="EMBL" id="JAVHJS010000003">
    <property type="protein sequence ID" value="KAK2864114.1"/>
    <property type="molecule type" value="Genomic_DNA"/>
</dbReference>
<dbReference type="InterPro" id="IPR036186">
    <property type="entry name" value="Serpin_sf"/>
</dbReference>
<dbReference type="CDD" id="cd19956">
    <property type="entry name" value="serpinB"/>
    <property type="match status" value="1"/>
</dbReference>
<dbReference type="PROSITE" id="PS50192">
    <property type="entry name" value="T_SNARE"/>
    <property type="match status" value="1"/>
</dbReference>
<dbReference type="Proteomes" id="UP001187315">
    <property type="component" value="Unassembled WGS sequence"/>
</dbReference>
<reference evidence="14" key="1">
    <citation type="submission" date="2023-08" db="EMBL/GenBank/DDBJ databases">
        <title>Pelteobagrus vachellii genome.</title>
        <authorList>
            <person name="Liu H."/>
        </authorList>
    </citation>
    <scope>NUCLEOTIDE SEQUENCE</scope>
    <source>
        <strain evidence="14">PRFRI_2022a</strain>
        <tissue evidence="14">Muscle</tissue>
    </source>
</reference>
<dbReference type="Gene3D" id="3.30.497.10">
    <property type="entry name" value="Antithrombin, subunit I, domain 2"/>
    <property type="match status" value="1"/>
</dbReference>
<comment type="caution">
    <text evidence="14">The sequence shown here is derived from an EMBL/GenBank/DDBJ whole genome shotgun (WGS) entry which is preliminary data.</text>
</comment>
<dbReference type="InterPro" id="IPR000215">
    <property type="entry name" value="Serpin_fam"/>
</dbReference>
<dbReference type="SUPFAM" id="SSF56574">
    <property type="entry name" value="Serpins"/>
    <property type="match status" value="1"/>
</dbReference>
<keyword evidence="4" id="KW-0646">Protease inhibitor</keyword>
<dbReference type="InterPro" id="IPR006011">
    <property type="entry name" value="Syntaxin_N"/>
</dbReference>
<dbReference type="Pfam" id="PF00804">
    <property type="entry name" value="Syntaxin"/>
    <property type="match status" value="1"/>
</dbReference>
<dbReference type="Gene3D" id="1.20.58.70">
    <property type="match status" value="1"/>
</dbReference>
<dbReference type="InterPro" id="IPR023796">
    <property type="entry name" value="Serpin_dom"/>
</dbReference>
<evidence type="ECO:0000256" key="10">
    <source>
        <dbReference type="ARBA" id="ARBA00073281"/>
    </source>
</evidence>
<dbReference type="FunFam" id="1.20.58.70:FF:000042">
    <property type="entry name" value="Syntaxin 11b, tandem duplicate 2"/>
    <property type="match status" value="1"/>
</dbReference>
<feature type="domain" description="T-SNARE coiled-coil homology" evidence="13">
    <location>
        <begin position="199"/>
        <end position="252"/>
    </location>
</feature>
<sequence>MLQMFPAIKDRLSHLQAFSPSCSDVDIWESNPDPEMETIFDEAENIRHEIQLIHLDVKRLEEQNSRVRNELPNSSTVKQDSNVIAASIKSHAKDVLGRLRGLDIHASELEKKHGMNSALSRIARTQYAGLSSSFRDVMMEYNKAEMSHRESCKAHIQRQMEIVGREVTGEQIEEMLSNDQWNIFSENLVTEGKTAQSALNQIENRHTELLEMESRIRSIHEVFLDMAMLVEEQNSMIDYIQTNVQKTDADIKNMLTYHRPYDLLLCHALPTNSEVPVTSGFTKVQEQKFCKMDSVSMANNNFALHLFKKIKDDNKTNNIFYSPLSISSALSMVSLGAAGNTATQMSEVLCFNKAEKPKSAQQTQKFQLPAALQKTLHHHTAKDDIHVSFKKLMSELNKAGTPYTLSLANRLYGEQTYQFVEKFLSDTKTHYNAELESVDFKSNFEASRVKINNWVEKQTKDKIKNLLAQGVLDNLTRLVLVNAIYFKCNWEKQFKLQGTKELPFRLNKKATKPVPMMNQKARFPLAFIPEMQCKILEMPYVGQELSMLIMLPIEIEDYTTGLEKLEKHLTYEKYMEWTRPDMMDTVEVQVTLPRFKLEQTYDLKKLLISMGMVDAFDLSKCDFSGMSPCDDLVLSKVVHKSFVDVTEEGTEAAAATAAVMMMRCAMLPPERFMADHPFLFFIQHKPTRSILFCGRYSSP</sequence>
<dbReference type="FunFam" id="2.30.39.10:FF:000014">
    <property type="entry name" value="Serpin family B member 9"/>
    <property type="match status" value="1"/>
</dbReference>
<dbReference type="AlphaFoldDB" id="A0AA88NV67"/>
<keyword evidence="7 12" id="KW-0175">Coiled coil</keyword>
<dbReference type="PROSITE" id="PS00284">
    <property type="entry name" value="SERPIN"/>
    <property type="match status" value="1"/>
</dbReference>
<evidence type="ECO:0000256" key="1">
    <source>
        <dbReference type="ARBA" id="ARBA00004496"/>
    </source>
</evidence>
<evidence type="ECO:0000256" key="12">
    <source>
        <dbReference type="SAM" id="Coils"/>
    </source>
</evidence>
<comment type="similarity">
    <text evidence="2">Belongs to the serpin family. Ov-serpin subfamily.</text>
</comment>
<feature type="coiled-coil region" evidence="12">
    <location>
        <begin position="43"/>
        <end position="70"/>
    </location>
</feature>
<name>A0AA88NV67_TACVA</name>
<keyword evidence="3" id="KW-0963">Cytoplasm</keyword>
<dbReference type="InterPro" id="IPR042178">
    <property type="entry name" value="Serpin_sf_1"/>
</dbReference>
<evidence type="ECO:0000313" key="14">
    <source>
        <dbReference type="EMBL" id="KAK2864114.1"/>
    </source>
</evidence>
<keyword evidence="6" id="KW-0007">Acetylation</keyword>
<dbReference type="PANTHER" id="PTHR11461">
    <property type="entry name" value="SERINE PROTEASE INHIBITOR, SERPIN"/>
    <property type="match status" value="1"/>
</dbReference>
<dbReference type="PANTHER" id="PTHR11461:SF204">
    <property type="entry name" value="SERPIN B6"/>
    <property type="match status" value="1"/>
</dbReference>
<protein>
    <recommendedName>
        <fullName evidence="10">Leukocyte elastase inhibitor</fullName>
    </recommendedName>
    <alternativeName>
        <fullName evidence="11">Serpin B1</fullName>
    </alternativeName>
    <alternativeName>
        <fullName evidence="9">Serpin B6</fullName>
    </alternativeName>
</protein>
<dbReference type="InterPro" id="IPR000727">
    <property type="entry name" value="T_SNARE_dom"/>
</dbReference>
<evidence type="ECO:0000256" key="5">
    <source>
        <dbReference type="ARBA" id="ARBA00022900"/>
    </source>
</evidence>
<accession>A0AA88NV67</accession>
<evidence type="ECO:0000256" key="2">
    <source>
        <dbReference type="ARBA" id="ARBA00006426"/>
    </source>
</evidence>